<dbReference type="FunFam" id="1.20.1540.10:FF:000005">
    <property type="entry name" value="Presenilins-associated rhomboid-like protein, mitochondrial"/>
    <property type="match status" value="1"/>
</dbReference>
<keyword evidence="7" id="KW-0378">Hydrolase</keyword>
<evidence type="ECO:0000259" key="13">
    <source>
        <dbReference type="Pfam" id="PF01694"/>
    </source>
</evidence>
<dbReference type="EMBL" id="HBUE01141525">
    <property type="protein sequence ID" value="CAG6500979.1"/>
    <property type="molecule type" value="Transcribed_RNA"/>
</dbReference>
<dbReference type="EMBL" id="HBUE01202301">
    <property type="protein sequence ID" value="CAG6530472.1"/>
    <property type="molecule type" value="Transcribed_RNA"/>
</dbReference>
<dbReference type="GO" id="GO:0005743">
    <property type="term" value="C:mitochondrial inner membrane"/>
    <property type="evidence" value="ECO:0007669"/>
    <property type="project" value="UniProtKB-SubCell"/>
</dbReference>
<dbReference type="InterPro" id="IPR035952">
    <property type="entry name" value="Rhomboid-like_sf"/>
</dbReference>
<organism evidence="14">
    <name type="scientific">Culex pipiens</name>
    <name type="common">House mosquito</name>
    <dbReference type="NCBI Taxonomy" id="7175"/>
    <lineage>
        <taxon>Eukaryota</taxon>
        <taxon>Metazoa</taxon>
        <taxon>Ecdysozoa</taxon>
        <taxon>Arthropoda</taxon>
        <taxon>Hexapoda</taxon>
        <taxon>Insecta</taxon>
        <taxon>Pterygota</taxon>
        <taxon>Neoptera</taxon>
        <taxon>Endopterygota</taxon>
        <taxon>Diptera</taxon>
        <taxon>Nematocera</taxon>
        <taxon>Culicoidea</taxon>
        <taxon>Culicidae</taxon>
        <taxon>Culicinae</taxon>
        <taxon>Culicini</taxon>
        <taxon>Culex</taxon>
        <taxon>Culex</taxon>
    </lineage>
</organism>
<comment type="subcellular location">
    <subcellularLocation>
        <location evidence="2">Mitochondrion inner membrane</location>
        <topology evidence="2">Multi-pass membrane protein</topology>
    </subcellularLocation>
</comment>
<dbReference type="EC" id="3.4.21.105" evidence="4"/>
<feature type="transmembrane region" description="Helical" evidence="12">
    <location>
        <begin position="231"/>
        <end position="250"/>
    </location>
</feature>
<evidence type="ECO:0000256" key="6">
    <source>
        <dbReference type="ARBA" id="ARBA00022792"/>
    </source>
</evidence>
<dbReference type="GO" id="GO:0006465">
    <property type="term" value="P:signal peptide processing"/>
    <property type="evidence" value="ECO:0007669"/>
    <property type="project" value="TreeGrafter"/>
</dbReference>
<feature type="transmembrane region" description="Helical" evidence="12">
    <location>
        <begin position="291"/>
        <end position="314"/>
    </location>
</feature>
<evidence type="ECO:0000313" key="14">
    <source>
        <dbReference type="EMBL" id="CAG6500976.1"/>
    </source>
</evidence>
<dbReference type="PANTHER" id="PTHR43731:SF14">
    <property type="entry name" value="PRESENILIN-ASSOCIATED RHOMBOID-LIKE PROTEIN, MITOCHONDRIAL"/>
    <property type="match status" value="1"/>
</dbReference>
<name>A0A8D8D1E8_CULPI</name>
<evidence type="ECO:0000256" key="11">
    <source>
        <dbReference type="ARBA" id="ARBA00023136"/>
    </source>
</evidence>
<evidence type="ECO:0000256" key="5">
    <source>
        <dbReference type="ARBA" id="ARBA00022692"/>
    </source>
</evidence>
<dbReference type="AlphaFoldDB" id="A0A8D8D1E8"/>
<evidence type="ECO:0000256" key="4">
    <source>
        <dbReference type="ARBA" id="ARBA00013039"/>
    </source>
</evidence>
<dbReference type="Gene3D" id="1.20.1540.10">
    <property type="entry name" value="Rhomboid-like"/>
    <property type="match status" value="1"/>
</dbReference>
<feature type="transmembrane region" description="Helical" evidence="12">
    <location>
        <begin position="192"/>
        <end position="211"/>
    </location>
</feature>
<sequence length="360" mass="40516">MALRLLMNLKQVPAFTSSSPLTFCRGQLLNPAKFNQHQSNVLRFSRQNRSNVPRGESFAPRQTIVPTELAPESGYIDPSSLWKCFAFTVAFTTGSFVGVTIWEYETIRSRAMTALRSKLNLNWFRERARNGRQEVDQWRKEVSGWWSRLTPGERVFAPICALNVVVFGLWRLPQLQPMMVRYFASNPAARAVCWPMFLSTLSHYSLFHIAANMYVLHSFSHAAVATLGREQFLGLYLSAGVIASFASHIFKTVMRQPGLSLGASGAIMAVLAYVCTQYPDTQLSIVFLPMYTFSAGAAIKVIMGIDLAGVLLGWKIFDHAAHLGGALFGLFWAHYGSTRVWPLREHFVGYWHELRGPPKK</sequence>
<comment type="catalytic activity">
    <reaction evidence="1">
        <text>Cleaves type-1 transmembrane domains using a catalytic dyad composed of serine and histidine that are contributed by different transmembrane domains.</text>
        <dbReference type="EC" id="3.4.21.105"/>
    </reaction>
</comment>
<dbReference type="InterPro" id="IPR022764">
    <property type="entry name" value="Peptidase_S54_rhomboid_dom"/>
</dbReference>
<accession>A0A8D8D1E8</accession>
<keyword evidence="9 12" id="KW-1133">Transmembrane helix</keyword>
<dbReference type="Pfam" id="PF01694">
    <property type="entry name" value="Rhomboid"/>
    <property type="match status" value="1"/>
</dbReference>
<evidence type="ECO:0000256" key="10">
    <source>
        <dbReference type="ARBA" id="ARBA00023128"/>
    </source>
</evidence>
<keyword evidence="10" id="KW-0496">Mitochondrion</keyword>
<evidence type="ECO:0000256" key="8">
    <source>
        <dbReference type="ARBA" id="ARBA00022946"/>
    </source>
</evidence>
<feature type="transmembrane region" description="Helical" evidence="12">
    <location>
        <begin position="259"/>
        <end position="279"/>
    </location>
</feature>
<dbReference type="EMBL" id="HBUE01308490">
    <property type="protein sequence ID" value="CAG6582298.1"/>
    <property type="molecule type" value="Transcribed_RNA"/>
</dbReference>
<evidence type="ECO:0000256" key="2">
    <source>
        <dbReference type="ARBA" id="ARBA00004448"/>
    </source>
</evidence>
<dbReference type="InterPro" id="IPR050925">
    <property type="entry name" value="Rhomboid_protease_S54"/>
</dbReference>
<evidence type="ECO:0000256" key="9">
    <source>
        <dbReference type="ARBA" id="ARBA00022989"/>
    </source>
</evidence>
<feature type="transmembrane region" description="Helical" evidence="12">
    <location>
        <begin position="155"/>
        <end position="172"/>
    </location>
</feature>
<dbReference type="EMBL" id="HBUE01141520">
    <property type="protein sequence ID" value="CAG6500976.1"/>
    <property type="molecule type" value="Transcribed_RNA"/>
</dbReference>
<keyword evidence="8" id="KW-0809">Transit peptide</keyword>
<dbReference type="EMBL" id="HBUE01141523">
    <property type="protein sequence ID" value="CAG6500977.1"/>
    <property type="molecule type" value="Transcribed_RNA"/>
</dbReference>
<proteinExistence type="inferred from homology"/>
<keyword evidence="6" id="KW-0999">Mitochondrion inner membrane</keyword>
<evidence type="ECO:0000256" key="3">
    <source>
        <dbReference type="ARBA" id="ARBA00009045"/>
    </source>
</evidence>
<keyword evidence="11 12" id="KW-0472">Membrane</keyword>
<protein>
    <recommendedName>
        <fullName evidence="4">rhomboid protease</fullName>
        <ecNumber evidence="4">3.4.21.105</ecNumber>
    </recommendedName>
</protein>
<comment type="similarity">
    <text evidence="3">Belongs to the peptidase S54 family.</text>
</comment>
<dbReference type="PANTHER" id="PTHR43731">
    <property type="entry name" value="RHOMBOID PROTEASE"/>
    <property type="match status" value="1"/>
</dbReference>
<dbReference type="GO" id="GO:0004252">
    <property type="term" value="F:serine-type endopeptidase activity"/>
    <property type="evidence" value="ECO:0007669"/>
    <property type="project" value="InterPro"/>
</dbReference>
<feature type="domain" description="Peptidase S54 rhomboid" evidence="13">
    <location>
        <begin position="193"/>
        <end position="335"/>
    </location>
</feature>
<evidence type="ECO:0000256" key="7">
    <source>
        <dbReference type="ARBA" id="ARBA00022801"/>
    </source>
</evidence>
<evidence type="ECO:0000256" key="1">
    <source>
        <dbReference type="ARBA" id="ARBA00000156"/>
    </source>
</evidence>
<dbReference type="SUPFAM" id="SSF144091">
    <property type="entry name" value="Rhomboid-like"/>
    <property type="match status" value="1"/>
</dbReference>
<keyword evidence="5 12" id="KW-0812">Transmembrane</keyword>
<reference evidence="14" key="1">
    <citation type="submission" date="2021-05" db="EMBL/GenBank/DDBJ databases">
        <authorList>
            <person name="Alioto T."/>
            <person name="Alioto T."/>
            <person name="Gomez Garrido J."/>
        </authorList>
    </citation>
    <scope>NUCLEOTIDE SEQUENCE</scope>
</reference>
<evidence type="ECO:0000256" key="12">
    <source>
        <dbReference type="SAM" id="Phobius"/>
    </source>
</evidence>